<keyword evidence="2" id="KW-1185">Reference proteome</keyword>
<gene>
    <name evidence="1" type="ORF">DSO57_1039806</name>
</gene>
<proteinExistence type="predicted"/>
<dbReference type="Proteomes" id="UP001165960">
    <property type="component" value="Unassembled WGS sequence"/>
</dbReference>
<protein>
    <submittedName>
        <fullName evidence="1">Uncharacterized protein</fullName>
    </submittedName>
</protein>
<dbReference type="EMBL" id="QTSX02001427">
    <property type="protein sequence ID" value="KAJ9082619.1"/>
    <property type="molecule type" value="Genomic_DNA"/>
</dbReference>
<name>A0ACC2U738_9FUNG</name>
<evidence type="ECO:0000313" key="2">
    <source>
        <dbReference type="Proteomes" id="UP001165960"/>
    </source>
</evidence>
<reference evidence="1" key="1">
    <citation type="submission" date="2022-04" db="EMBL/GenBank/DDBJ databases">
        <title>Genome of the entomopathogenic fungus Entomophthora muscae.</title>
        <authorList>
            <person name="Elya C."/>
            <person name="Lovett B.R."/>
            <person name="Lee E."/>
            <person name="Macias A.M."/>
            <person name="Hajek A.E."/>
            <person name="De Bivort B.L."/>
            <person name="Kasson M.T."/>
            <person name="De Fine Licht H.H."/>
            <person name="Stajich J.E."/>
        </authorList>
    </citation>
    <scope>NUCLEOTIDE SEQUENCE</scope>
    <source>
        <strain evidence="1">Berkeley</strain>
    </source>
</reference>
<accession>A0ACC2U738</accession>
<comment type="caution">
    <text evidence="1">The sequence shown here is derived from an EMBL/GenBank/DDBJ whole genome shotgun (WGS) entry which is preliminary data.</text>
</comment>
<evidence type="ECO:0000313" key="1">
    <source>
        <dbReference type="EMBL" id="KAJ9082619.1"/>
    </source>
</evidence>
<organism evidence="1 2">
    <name type="scientific">Entomophthora muscae</name>
    <dbReference type="NCBI Taxonomy" id="34485"/>
    <lineage>
        <taxon>Eukaryota</taxon>
        <taxon>Fungi</taxon>
        <taxon>Fungi incertae sedis</taxon>
        <taxon>Zoopagomycota</taxon>
        <taxon>Entomophthoromycotina</taxon>
        <taxon>Entomophthoromycetes</taxon>
        <taxon>Entomophthorales</taxon>
        <taxon>Entomophthoraceae</taxon>
        <taxon>Entomophthora</taxon>
    </lineage>
</organism>
<sequence>MELLEQIVAGKSLESLQEPLILKPELVKNYYLPLPGEWKCSRCQCRNFRGRSACYCCGSGILETAPHVFKLDFISGDWLCLSCFGYNFLKEIKCRSCSSLRLDNEYIIQRIHNPTLYQDLKKGSK</sequence>